<evidence type="ECO:0000313" key="2">
    <source>
        <dbReference type="EMBL" id="KRM89478.1"/>
    </source>
</evidence>
<feature type="domain" description="Antitoxin SocA-like Panacea" evidence="1">
    <location>
        <begin position="63"/>
        <end position="144"/>
    </location>
</feature>
<reference evidence="2 3" key="1">
    <citation type="journal article" date="2015" name="Genome Announc.">
        <title>Expanding the biotechnology potential of lactobacilli through comparative genomics of 213 strains and associated genera.</title>
        <authorList>
            <person name="Sun Z."/>
            <person name="Harris H.M."/>
            <person name="McCann A."/>
            <person name="Guo C."/>
            <person name="Argimon S."/>
            <person name="Zhang W."/>
            <person name="Yang X."/>
            <person name="Jeffery I.B."/>
            <person name="Cooney J.C."/>
            <person name="Kagawa T.F."/>
            <person name="Liu W."/>
            <person name="Song Y."/>
            <person name="Salvetti E."/>
            <person name="Wrobel A."/>
            <person name="Rasinkangas P."/>
            <person name="Parkhill J."/>
            <person name="Rea M.C."/>
            <person name="O'Sullivan O."/>
            <person name="Ritari J."/>
            <person name="Douillard F.P."/>
            <person name="Paul Ross R."/>
            <person name="Yang R."/>
            <person name="Briner A.E."/>
            <person name="Felis G.E."/>
            <person name="de Vos W.M."/>
            <person name="Barrangou R."/>
            <person name="Klaenhammer T.R."/>
            <person name="Caufield P.W."/>
            <person name="Cui Y."/>
            <person name="Zhang H."/>
            <person name="O'Toole P.W."/>
        </authorList>
    </citation>
    <scope>NUCLEOTIDE SEQUENCE [LARGE SCALE GENOMIC DNA]</scope>
    <source>
        <strain evidence="2 3">DSM 22689</strain>
    </source>
</reference>
<dbReference type="EMBL" id="AYZI01000019">
    <property type="protein sequence ID" value="KRM89478.1"/>
    <property type="molecule type" value="Genomic_DNA"/>
</dbReference>
<sequence length="176" mass="20512">MENKKNFFKTKDNAVKYIYTKLDNPTPIKLQKALYFVWAFYAATYGNVDTNESEIKDSDVSYPEHLFEPNFEAWKYGPVDPDVWENNNGGNIEPVNLDNVDSLINISNKSVINDILSFVDDMINQVKDVNDFGLVNRSHEDSAWRDVWKDNFLHIKMDPAEIKKDYVKYVEEQGML</sequence>
<proteinExistence type="predicted"/>
<dbReference type="PATRIC" id="fig|1423745.4.peg.381"/>
<organism evidence="2 3">
    <name type="scientific">Fructilactobacillus florum DSM 22689 = JCM 16035</name>
    <dbReference type="NCBI Taxonomy" id="1423745"/>
    <lineage>
        <taxon>Bacteria</taxon>
        <taxon>Bacillati</taxon>
        <taxon>Bacillota</taxon>
        <taxon>Bacilli</taxon>
        <taxon>Lactobacillales</taxon>
        <taxon>Lactobacillaceae</taxon>
        <taxon>Fructilactobacillus</taxon>
    </lineage>
</organism>
<gene>
    <name evidence="2" type="ORF">FC87_GL000354</name>
</gene>
<dbReference type="Pfam" id="PF13274">
    <property type="entry name" value="SocA_Panacea"/>
    <property type="match status" value="1"/>
</dbReference>
<name>A0A0R2CMR8_9LACO</name>
<evidence type="ECO:0000313" key="3">
    <source>
        <dbReference type="Proteomes" id="UP000051586"/>
    </source>
</evidence>
<dbReference type="InterPro" id="IPR025272">
    <property type="entry name" value="SocA_Panacea"/>
</dbReference>
<accession>A0A0R2CMR8</accession>
<dbReference type="Proteomes" id="UP000051586">
    <property type="component" value="Unassembled WGS sequence"/>
</dbReference>
<dbReference type="AlphaFoldDB" id="A0A0R2CMR8"/>
<dbReference type="STRING" id="1423745.GCA_001311215_00258"/>
<evidence type="ECO:0000259" key="1">
    <source>
        <dbReference type="Pfam" id="PF13274"/>
    </source>
</evidence>
<protein>
    <recommendedName>
        <fullName evidence="1">Antitoxin SocA-like Panacea domain-containing protein</fullName>
    </recommendedName>
</protein>
<comment type="caution">
    <text evidence="2">The sequence shown here is derived from an EMBL/GenBank/DDBJ whole genome shotgun (WGS) entry which is preliminary data.</text>
</comment>
<dbReference type="RefSeq" id="WP_056961977.1">
    <property type="nucleotide sequence ID" value="NZ_AYZI01000019.1"/>
</dbReference>